<comment type="caution">
    <text evidence="5">The sequence shown here is derived from an EMBL/GenBank/DDBJ whole genome shotgun (WGS) entry which is preliminary data.</text>
</comment>
<dbReference type="Pfam" id="PF04145">
    <property type="entry name" value="Ctr"/>
    <property type="match status" value="1"/>
</dbReference>
<protein>
    <recommendedName>
        <fullName evidence="4">Copper transport protein</fullName>
    </recommendedName>
</protein>
<keyword evidence="6" id="KW-1185">Reference proteome</keyword>
<feature type="transmembrane region" description="Helical" evidence="4">
    <location>
        <begin position="165"/>
        <end position="185"/>
    </location>
</feature>
<dbReference type="PANTHER" id="PTHR12483">
    <property type="entry name" value="SOLUTE CARRIER FAMILY 31 COPPER TRANSPORTERS"/>
    <property type="match status" value="1"/>
</dbReference>
<keyword evidence="1 4" id="KW-0812">Transmembrane</keyword>
<reference evidence="5 6" key="1">
    <citation type="journal article" date="2020" name="Genomics">
        <title>Complete, high-quality genomes from long-read metagenomic sequencing of two wolf lichen thalli reveals enigmatic genome architecture.</title>
        <authorList>
            <person name="McKenzie S.K."/>
            <person name="Walston R.F."/>
            <person name="Allen J.L."/>
        </authorList>
    </citation>
    <scope>NUCLEOTIDE SEQUENCE [LARGE SCALE GENOMIC DNA]</scope>
    <source>
        <strain evidence="5">WasteWater2</strain>
    </source>
</reference>
<dbReference type="GO" id="GO:0005375">
    <property type="term" value="F:copper ion transmembrane transporter activity"/>
    <property type="evidence" value="ECO:0007669"/>
    <property type="project" value="UniProtKB-UniRule"/>
</dbReference>
<name>A0A8H6FZS0_9LECA</name>
<dbReference type="EMBL" id="JACCJC010000012">
    <property type="protein sequence ID" value="KAF6237793.1"/>
    <property type="molecule type" value="Genomic_DNA"/>
</dbReference>
<keyword evidence="4" id="KW-0813">Transport</keyword>
<keyword evidence="2 4" id="KW-1133">Transmembrane helix</keyword>
<dbReference type="InterPro" id="IPR007274">
    <property type="entry name" value="Cop_transporter"/>
</dbReference>
<dbReference type="OrthoDB" id="73901at2759"/>
<keyword evidence="4" id="KW-0406">Ion transport</keyword>
<dbReference type="AlphaFoldDB" id="A0A8H6FZS0"/>
<dbReference type="GeneID" id="59285659"/>
<evidence type="ECO:0000256" key="2">
    <source>
        <dbReference type="ARBA" id="ARBA00022989"/>
    </source>
</evidence>
<comment type="similarity">
    <text evidence="4">Belongs to the copper transporter (Ctr) (TC 1.A.56) family. SLC31A subfamily.</text>
</comment>
<dbReference type="PANTHER" id="PTHR12483:SF120">
    <property type="entry name" value="HIGH-AFFINITY COPPER TRANSPORTER CTRA2"/>
    <property type="match status" value="1"/>
</dbReference>
<evidence type="ECO:0000256" key="3">
    <source>
        <dbReference type="ARBA" id="ARBA00023136"/>
    </source>
</evidence>
<feature type="transmembrane region" description="Helical" evidence="4">
    <location>
        <begin position="62"/>
        <end position="80"/>
    </location>
</feature>
<keyword evidence="4" id="KW-0187">Copper transport</keyword>
<comment type="subcellular location">
    <subcellularLocation>
        <location evidence="4">Membrane</location>
        <topology evidence="4">Multi-pass membrane protein</topology>
    </subcellularLocation>
</comment>
<dbReference type="Proteomes" id="UP000578531">
    <property type="component" value="Unassembled WGS sequence"/>
</dbReference>
<dbReference type="GO" id="GO:0005886">
    <property type="term" value="C:plasma membrane"/>
    <property type="evidence" value="ECO:0007669"/>
    <property type="project" value="TreeGrafter"/>
</dbReference>
<proteinExistence type="inferred from homology"/>
<keyword evidence="3 4" id="KW-0472">Membrane</keyword>
<organism evidence="5 6">
    <name type="scientific">Letharia columbiana</name>
    <dbReference type="NCBI Taxonomy" id="112416"/>
    <lineage>
        <taxon>Eukaryota</taxon>
        <taxon>Fungi</taxon>
        <taxon>Dikarya</taxon>
        <taxon>Ascomycota</taxon>
        <taxon>Pezizomycotina</taxon>
        <taxon>Lecanoromycetes</taxon>
        <taxon>OSLEUM clade</taxon>
        <taxon>Lecanoromycetidae</taxon>
        <taxon>Lecanorales</taxon>
        <taxon>Lecanorineae</taxon>
        <taxon>Parmeliaceae</taxon>
        <taxon>Letharia</taxon>
    </lineage>
</organism>
<sequence length="189" mass="20450">MPNTVEPHTLLGWFAVCVMDMSSSTSLSTNGGSMSSMMGTLFTSTSTPLYSTKWTPATTGQYAGTCIFIIILAAIFRGLVSYRAMRERGWRNVELKRRPIIVAGKKQDDEAAGLGEKGIGAGGGKERRSRPWRIIPDVPRALLDTVVAGVGYLLMLAVMTMNVGYFLSVLGGIFLGSLMFGRYAVHFAP</sequence>
<accession>A0A8H6FZS0</accession>
<gene>
    <name evidence="5" type="ORF">HO173_003994</name>
</gene>
<dbReference type="RefSeq" id="XP_037167111.1">
    <property type="nucleotide sequence ID" value="XM_037305918.1"/>
</dbReference>
<evidence type="ECO:0000256" key="1">
    <source>
        <dbReference type="ARBA" id="ARBA00022692"/>
    </source>
</evidence>
<evidence type="ECO:0000313" key="5">
    <source>
        <dbReference type="EMBL" id="KAF6237793.1"/>
    </source>
</evidence>
<keyword evidence="4" id="KW-0186">Copper</keyword>
<evidence type="ECO:0000256" key="4">
    <source>
        <dbReference type="RuleBase" id="RU367022"/>
    </source>
</evidence>
<evidence type="ECO:0000313" key="6">
    <source>
        <dbReference type="Proteomes" id="UP000578531"/>
    </source>
</evidence>